<evidence type="ECO:0000256" key="1">
    <source>
        <dbReference type="SAM" id="MobiDB-lite"/>
    </source>
</evidence>
<reference evidence="3 4" key="1">
    <citation type="submission" date="2018-11" db="EMBL/GenBank/DDBJ databases">
        <authorList>
            <consortium name="Pathogen Informatics"/>
        </authorList>
    </citation>
    <scope>NUCLEOTIDE SEQUENCE [LARGE SCALE GENOMIC DNA]</scope>
</reference>
<dbReference type="EMBL" id="UYRU01046059">
    <property type="protein sequence ID" value="VDN08933.1"/>
    <property type="molecule type" value="Genomic_DNA"/>
</dbReference>
<evidence type="ECO:0000313" key="4">
    <source>
        <dbReference type="Proteomes" id="UP000281553"/>
    </source>
</evidence>
<proteinExistence type="predicted"/>
<feature type="transmembrane region" description="Helical" evidence="2">
    <location>
        <begin position="98"/>
        <end position="121"/>
    </location>
</feature>
<dbReference type="AlphaFoldDB" id="A0A3P7LEA7"/>
<dbReference type="Proteomes" id="UP000281553">
    <property type="component" value="Unassembled WGS sequence"/>
</dbReference>
<evidence type="ECO:0000313" key="3">
    <source>
        <dbReference type="EMBL" id="VDN08933.1"/>
    </source>
</evidence>
<evidence type="ECO:0008006" key="5">
    <source>
        <dbReference type="Google" id="ProtNLM"/>
    </source>
</evidence>
<organism evidence="3 4">
    <name type="scientific">Dibothriocephalus latus</name>
    <name type="common">Fish tapeworm</name>
    <name type="synonym">Diphyllobothrium latum</name>
    <dbReference type="NCBI Taxonomy" id="60516"/>
    <lineage>
        <taxon>Eukaryota</taxon>
        <taxon>Metazoa</taxon>
        <taxon>Spiralia</taxon>
        <taxon>Lophotrochozoa</taxon>
        <taxon>Platyhelminthes</taxon>
        <taxon>Cestoda</taxon>
        <taxon>Eucestoda</taxon>
        <taxon>Diphyllobothriidea</taxon>
        <taxon>Diphyllobothriidae</taxon>
        <taxon>Dibothriocephalus</taxon>
    </lineage>
</organism>
<evidence type="ECO:0000256" key="2">
    <source>
        <dbReference type="SAM" id="Phobius"/>
    </source>
</evidence>
<accession>A0A3P7LEA7</accession>
<name>A0A3P7LEA7_DIBLA</name>
<protein>
    <recommendedName>
        <fullName evidence="5">Fibronectin type-III domain-containing protein</fullName>
    </recommendedName>
</protein>
<keyword evidence="2" id="KW-0812">Transmembrane</keyword>
<feature type="region of interest" description="Disordered" evidence="1">
    <location>
        <begin position="142"/>
        <end position="168"/>
    </location>
</feature>
<keyword evidence="4" id="KW-1185">Reference proteome</keyword>
<keyword evidence="2" id="KW-1133">Transmembrane helix</keyword>
<sequence length="168" mass="17709">MQGGVAFGVHFIAKATDGNGEGSDCSVKSTNQDAVCLIEGLQFSTVYTITAVACIDAKCTVESPTQTNVTLGEETTTEAALPPTDDNNNTPTVLSGGAIAGIVAGVAAGVFLIVIALIFICNKIKRDGKMFTASYLHTFLLSEEEEEDEEEDEDEDEKEDEEPVPIAA</sequence>
<keyword evidence="2" id="KW-0472">Membrane</keyword>
<gene>
    <name evidence="3" type="ORF">DILT_LOCUS4764</name>
</gene>